<dbReference type="InterPro" id="IPR005218">
    <property type="entry name" value="Diacylglycerol/lipid_kinase"/>
</dbReference>
<dbReference type="SUPFAM" id="SSF111331">
    <property type="entry name" value="NAD kinase/diacylglycerol kinase-like"/>
    <property type="match status" value="1"/>
</dbReference>
<evidence type="ECO:0000313" key="14">
    <source>
        <dbReference type="Proteomes" id="UP000036958"/>
    </source>
</evidence>
<evidence type="ECO:0000313" key="13">
    <source>
        <dbReference type="EMBL" id="KOH42736.1"/>
    </source>
</evidence>
<evidence type="ECO:0000256" key="5">
    <source>
        <dbReference type="ARBA" id="ARBA00022741"/>
    </source>
</evidence>
<dbReference type="GO" id="GO:0005886">
    <property type="term" value="C:plasma membrane"/>
    <property type="evidence" value="ECO:0007669"/>
    <property type="project" value="TreeGrafter"/>
</dbReference>
<dbReference type="EMBL" id="LGIA01000214">
    <property type="protein sequence ID" value="KOH42736.1"/>
    <property type="molecule type" value="Genomic_DNA"/>
</dbReference>
<dbReference type="Gene3D" id="3.40.50.10330">
    <property type="entry name" value="Probable inorganic polyphosphate/atp-NAD kinase, domain 1"/>
    <property type="match status" value="1"/>
</dbReference>
<dbReference type="Pfam" id="PF00781">
    <property type="entry name" value="DAGK_cat"/>
    <property type="match status" value="1"/>
</dbReference>
<keyword evidence="11" id="KW-1208">Phospholipid metabolism</keyword>
<dbReference type="InterPro" id="IPR050187">
    <property type="entry name" value="Lipid_Phosphate_FormReg"/>
</dbReference>
<evidence type="ECO:0000256" key="3">
    <source>
        <dbReference type="ARBA" id="ARBA00022679"/>
    </source>
</evidence>
<dbReference type="GO" id="GO:0016301">
    <property type="term" value="F:kinase activity"/>
    <property type="evidence" value="ECO:0007669"/>
    <property type="project" value="UniProtKB-KW"/>
</dbReference>
<evidence type="ECO:0000256" key="11">
    <source>
        <dbReference type="ARBA" id="ARBA00023264"/>
    </source>
</evidence>
<gene>
    <name evidence="13" type="ORF">NC99_44620</name>
</gene>
<dbReference type="InterPro" id="IPR045540">
    <property type="entry name" value="YegS/DAGK_C"/>
</dbReference>
<evidence type="ECO:0000256" key="10">
    <source>
        <dbReference type="ARBA" id="ARBA00023209"/>
    </source>
</evidence>
<dbReference type="RefSeq" id="WP_053188494.1">
    <property type="nucleotide sequence ID" value="NZ_LGIA01000214.1"/>
</dbReference>
<keyword evidence="5" id="KW-0547">Nucleotide-binding</keyword>
<keyword evidence="6" id="KW-0418">Kinase</keyword>
<sequence>MPNNQLNKPQKILFVINPISGDIDKNDLLERIKTFSEQRHFTFEVYHTKGQHDAKLISESIEKYEPDKVVAVGGDGTCNLLAKILMNKNIRMGIIPLGSANGMAKELEIPQNPDKALETIVADKTKAIDLLVINRAYISMHLADVGINAQVVKRFERDQIRGFPGYAKHFIQELFAAKPLKFKVTLDGRKIIKKAYMVVIANATKYGTGAMINPRGNISDGQFEIIFVRPYSVWHLFQMIVPFFTRKIHELDYIKSFSGKKATIHNYEKKELQIDGELIGRLKEINVEINPQALEILVPERKGKGLFSTITNES</sequence>
<keyword evidence="7" id="KW-0067">ATP-binding</keyword>
<dbReference type="GO" id="GO:0005524">
    <property type="term" value="F:ATP binding"/>
    <property type="evidence" value="ECO:0007669"/>
    <property type="project" value="UniProtKB-KW"/>
</dbReference>
<evidence type="ECO:0000256" key="6">
    <source>
        <dbReference type="ARBA" id="ARBA00022777"/>
    </source>
</evidence>
<dbReference type="GO" id="GO:0046872">
    <property type="term" value="F:metal ion binding"/>
    <property type="evidence" value="ECO:0007669"/>
    <property type="project" value="UniProtKB-KW"/>
</dbReference>
<dbReference type="PANTHER" id="PTHR12358:SF106">
    <property type="entry name" value="LIPID KINASE YEGS"/>
    <property type="match status" value="1"/>
</dbReference>
<reference evidence="14" key="1">
    <citation type="submission" date="2015-07" db="EMBL/GenBank/DDBJ databases">
        <title>Genome sequencing of Sunxiuqinia dokdonensis strain SK.</title>
        <authorList>
            <person name="Ahn S."/>
            <person name="Kim B.-C."/>
        </authorList>
    </citation>
    <scope>NUCLEOTIDE SEQUENCE [LARGE SCALE GENOMIC DNA]</scope>
    <source>
        <strain evidence="14">SK</strain>
    </source>
</reference>
<dbReference type="Proteomes" id="UP000036958">
    <property type="component" value="Unassembled WGS sequence"/>
</dbReference>
<dbReference type="OrthoDB" id="9786026at2"/>
<evidence type="ECO:0000256" key="1">
    <source>
        <dbReference type="ARBA" id="ARBA00001946"/>
    </source>
</evidence>
<dbReference type="SMART" id="SM00046">
    <property type="entry name" value="DAGKc"/>
    <property type="match status" value="1"/>
</dbReference>
<keyword evidence="14" id="KW-1185">Reference proteome</keyword>
<keyword evidence="10" id="KW-0594">Phospholipid biosynthesis</keyword>
<keyword evidence="4" id="KW-0479">Metal-binding</keyword>
<dbReference type="PATRIC" id="fig|1409788.3.peg.4560"/>
<keyword evidence="9" id="KW-0443">Lipid metabolism</keyword>
<keyword evidence="8" id="KW-0460">Magnesium</keyword>
<evidence type="ECO:0000256" key="7">
    <source>
        <dbReference type="ARBA" id="ARBA00022840"/>
    </source>
</evidence>
<dbReference type="InterPro" id="IPR001206">
    <property type="entry name" value="Diacylglycerol_kinase_cat_dom"/>
</dbReference>
<protein>
    <recommendedName>
        <fullName evidence="12">DAGKc domain-containing protein</fullName>
    </recommendedName>
</protein>
<feature type="domain" description="DAGKc" evidence="12">
    <location>
        <begin position="7"/>
        <end position="137"/>
    </location>
</feature>
<keyword evidence="2" id="KW-0444">Lipid biosynthesis</keyword>
<dbReference type="InterPro" id="IPR017438">
    <property type="entry name" value="ATP-NAD_kinase_N"/>
</dbReference>
<name>A0A0L8V2S9_9BACT</name>
<evidence type="ECO:0000259" key="12">
    <source>
        <dbReference type="PROSITE" id="PS50146"/>
    </source>
</evidence>
<dbReference type="PANTHER" id="PTHR12358">
    <property type="entry name" value="SPHINGOSINE KINASE"/>
    <property type="match status" value="1"/>
</dbReference>
<dbReference type="AlphaFoldDB" id="A0A0L8V2S9"/>
<dbReference type="GO" id="GO:0008654">
    <property type="term" value="P:phospholipid biosynthetic process"/>
    <property type="evidence" value="ECO:0007669"/>
    <property type="project" value="UniProtKB-KW"/>
</dbReference>
<proteinExistence type="predicted"/>
<organism evidence="13 14">
    <name type="scientific">Sunxiuqinia dokdonensis</name>
    <dbReference type="NCBI Taxonomy" id="1409788"/>
    <lineage>
        <taxon>Bacteria</taxon>
        <taxon>Pseudomonadati</taxon>
        <taxon>Bacteroidota</taxon>
        <taxon>Bacteroidia</taxon>
        <taxon>Marinilabiliales</taxon>
        <taxon>Prolixibacteraceae</taxon>
        <taxon>Sunxiuqinia</taxon>
    </lineage>
</organism>
<dbReference type="PROSITE" id="PS50146">
    <property type="entry name" value="DAGK"/>
    <property type="match status" value="1"/>
</dbReference>
<dbReference type="Gene3D" id="2.60.200.40">
    <property type="match status" value="1"/>
</dbReference>
<dbReference type="STRING" id="1409788.NC99_44620"/>
<evidence type="ECO:0000256" key="8">
    <source>
        <dbReference type="ARBA" id="ARBA00022842"/>
    </source>
</evidence>
<evidence type="ECO:0000256" key="9">
    <source>
        <dbReference type="ARBA" id="ARBA00023098"/>
    </source>
</evidence>
<dbReference type="NCBIfam" id="TIGR00147">
    <property type="entry name" value="YegS/Rv2252/BmrU family lipid kinase"/>
    <property type="match status" value="1"/>
</dbReference>
<dbReference type="Pfam" id="PF19279">
    <property type="entry name" value="YegS_C"/>
    <property type="match status" value="1"/>
</dbReference>
<evidence type="ECO:0000256" key="2">
    <source>
        <dbReference type="ARBA" id="ARBA00022516"/>
    </source>
</evidence>
<comment type="caution">
    <text evidence="13">The sequence shown here is derived from an EMBL/GenBank/DDBJ whole genome shotgun (WGS) entry which is preliminary data.</text>
</comment>
<accession>A0A0L8V2S9</accession>
<dbReference type="InterPro" id="IPR016064">
    <property type="entry name" value="NAD/diacylglycerol_kinase_sf"/>
</dbReference>
<keyword evidence="3" id="KW-0808">Transferase</keyword>
<evidence type="ECO:0000256" key="4">
    <source>
        <dbReference type="ARBA" id="ARBA00022723"/>
    </source>
</evidence>
<comment type="cofactor">
    <cofactor evidence="1">
        <name>Mg(2+)</name>
        <dbReference type="ChEBI" id="CHEBI:18420"/>
    </cofactor>
</comment>